<evidence type="ECO:0000256" key="3">
    <source>
        <dbReference type="ARBA" id="ARBA00022989"/>
    </source>
</evidence>
<evidence type="ECO:0000256" key="4">
    <source>
        <dbReference type="ARBA" id="ARBA00023136"/>
    </source>
</evidence>
<feature type="transmembrane region" description="Helical" evidence="5">
    <location>
        <begin position="17"/>
        <end position="42"/>
    </location>
</feature>
<dbReference type="PANTHER" id="PTHR24064">
    <property type="entry name" value="SOLUTE CARRIER FAMILY 22 MEMBER"/>
    <property type="match status" value="1"/>
</dbReference>
<dbReference type="Proteomes" id="UP000270296">
    <property type="component" value="Unassembled WGS sequence"/>
</dbReference>
<dbReference type="SUPFAM" id="SSF103473">
    <property type="entry name" value="MFS general substrate transporter"/>
    <property type="match status" value="2"/>
</dbReference>
<protein>
    <submittedName>
        <fullName evidence="8">Organic cation transporter protein</fullName>
    </submittedName>
</protein>
<evidence type="ECO:0000313" key="7">
    <source>
        <dbReference type="Proteomes" id="UP000270296"/>
    </source>
</evidence>
<keyword evidence="3 5" id="KW-1133">Transmembrane helix</keyword>
<sequence length="508" mass="56737">MTKVTDYVGNWGVYQTYVYVLLFIPTFLDGSQSLISAFIYAIPNTRCFVPGVDSWDNESYELPLNLSHRLYLAPMKVAGKDSYCYYCPNVTDGVCTKDRAMLCNHGFVYDRSQYTSTLLNLVCQYAYMRDLLRALYMVGVLVGGLVLGTISDKYHEISCNAQLLMLQNTAHDSPYRYGRKTTLIITGLMQLVIANSMPFCQNYYLFALLRTLMGVLGVGTFLCGFIIEAAYSKALPDVCIPGHVQTRKASDSCKKAHFSSLYPGSKLFSDGPRFMTVAMELAEGNACIVAGIGMQMFWSVGALYLGLIAYLCRDWRWVQWACSIPMVIYIIFIWVLPESFRWLVAMGKTEKARKLMRTIVKVNRVHIPNAAIEDILSECTPEHSSTSVLEVFKHRTLFIMTMAMALSWAATTMAYYGLALNTSDLPGDDYINFAIASVVDIPSYILAIVLFAYVGRKYSLIAMYLLGGIFCILSGVMGNSVANLACGVIGKFFISASFAMIYNYTSEI</sequence>
<evidence type="ECO:0000256" key="2">
    <source>
        <dbReference type="ARBA" id="ARBA00022692"/>
    </source>
</evidence>
<organism evidence="8">
    <name type="scientific">Soboliphyme baturini</name>
    <dbReference type="NCBI Taxonomy" id="241478"/>
    <lineage>
        <taxon>Eukaryota</taxon>
        <taxon>Metazoa</taxon>
        <taxon>Ecdysozoa</taxon>
        <taxon>Nematoda</taxon>
        <taxon>Enoplea</taxon>
        <taxon>Dorylaimia</taxon>
        <taxon>Dioctophymatida</taxon>
        <taxon>Dioctophymatoidea</taxon>
        <taxon>Soboliphymatidae</taxon>
        <taxon>Soboliphyme</taxon>
    </lineage>
</organism>
<reference evidence="8" key="1">
    <citation type="submission" date="2016-06" db="UniProtKB">
        <authorList>
            <consortium name="WormBaseParasite"/>
        </authorList>
    </citation>
    <scope>IDENTIFICATION</scope>
</reference>
<dbReference type="WBParaSite" id="SBAD_0000937201-mRNA-1">
    <property type="protein sequence ID" value="SBAD_0000937201-mRNA-1"/>
    <property type="gene ID" value="SBAD_0000937201"/>
</dbReference>
<dbReference type="GO" id="GO:0016020">
    <property type="term" value="C:membrane"/>
    <property type="evidence" value="ECO:0007669"/>
    <property type="project" value="UniProtKB-SubCell"/>
</dbReference>
<feature type="transmembrane region" description="Helical" evidence="5">
    <location>
        <begin position="461"/>
        <end position="482"/>
    </location>
</feature>
<keyword evidence="4 5" id="KW-0472">Membrane</keyword>
<reference evidence="6 7" key="2">
    <citation type="submission" date="2018-11" db="EMBL/GenBank/DDBJ databases">
        <authorList>
            <consortium name="Pathogen Informatics"/>
        </authorList>
    </citation>
    <scope>NUCLEOTIDE SEQUENCE [LARGE SCALE GENOMIC DNA]</scope>
</reference>
<name>A0A183IZJ8_9BILA</name>
<proteinExistence type="predicted"/>
<feature type="transmembrane region" description="Helical" evidence="5">
    <location>
        <begin position="134"/>
        <end position="151"/>
    </location>
</feature>
<evidence type="ECO:0000313" key="6">
    <source>
        <dbReference type="EMBL" id="VDP20818.1"/>
    </source>
</evidence>
<feature type="transmembrane region" description="Helical" evidence="5">
    <location>
        <begin position="203"/>
        <end position="227"/>
    </location>
</feature>
<evidence type="ECO:0000256" key="1">
    <source>
        <dbReference type="ARBA" id="ARBA00004141"/>
    </source>
</evidence>
<gene>
    <name evidence="6" type="ORF">SBAD_LOCUS9046</name>
</gene>
<dbReference type="EMBL" id="UZAM01012243">
    <property type="protein sequence ID" value="VDP20818.1"/>
    <property type="molecule type" value="Genomic_DNA"/>
</dbReference>
<keyword evidence="2 5" id="KW-0812">Transmembrane</keyword>
<dbReference type="GO" id="GO:0022857">
    <property type="term" value="F:transmembrane transporter activity"/>
    <property type="evidence" value="ECO:0007669"/>
    <property type="project" value="InterPro"/>
</dbReference>
<comment type="subcellular location">
    <subcellularLocation>
        <location evidence="1">Membrane</location>
        <topology evidence="1">Multi-pass membrane protein</topology>
    </subcellularLocation>
</comment>
<dbReference type="InterPro" id="IPR005828">
    <property type="entry name" value="MFS_sugar_transport-like"/>
</dbReference>
<keyword evidence="7" id="KW-1185">Reference proteome</keyword>
<dbReference type="Pfam" id="PF00083">
    <property type="entry name" value="Sugar_tr"/>
    <property type="match status" value="1"/>
</dbReference>
<dbReference type="Gene3D" id="1.20.1250.20">
    <property type="entry name" value="MFS general substrate transporter like domains"/>
    <property type="match status" value="1"/>
</dbReference>
<feature type="transmembrane region" description="Helical" evidence="5">
    <location>
        <begin position="288"/>
        <end position="311"/>
    </location>
</feature>
<dbReference type="InterPro" id="IPR036259">
    <property type="entry name" value="MFS_trans_sf"/>
</dbReference>
<feature type="transmembrane region" description="Helical" evidence="5">
    <location>
        <begin position="397"/>
        <end position="418"/>
    </location>
</feature>
<feature type="transmembrane region" description="Helical" evidence="5">
    <location>
        <begin position="317"/>
        <end position="336"/>
    </location>
</feature>
<feature type="transmembrane region" description="Helical" evidence="5">
    <location>
        <begin position="430"/>
        <end position="454"/>
    </location>
</feature>
<accession>A0A183IZJ8</accession>
<dbReference type="AlphaFoldDB" id="A0A183IZJ8"/>
<feature type="transmembrane region" description="Helical" evidence="5">
    <location>
        <begin position="488"/>
        <end position="505"/>
    </location>
</feature>
<dbReference type="OrthoDB" id="5296287at2759"/>
<evidence type="ECO:0000313" key="8">
    <source>
        <dbReference type="WBParaSite" id="SBAD_0000937201-mRNA-1"/>
    </source>
</evidence>
<evidence type="ECO:0000256" key="5">
    <source>
        <dbReference type="SAM" id="Phobius"/>
    </source>
</evidence>